<protein>
    <submittedName>
        <fullName evidence="2">Uncharacterized protein</fullName>
    </submittedName>
</protein>
<dbReference type="EMBL" id="FRDM01000006">
    <property type="protein sequence ID" value="SHN68940.1"/>
    <property type="molecule type" value="Genomic_DNA"/>
</dbReference>
<keyword evidence="1" id="KW-0472">Membrane</keyword>
<evidence type="ECO:0000313" key="2">
    <source>
        <dbReference type="EMBL" id="SHN68940.1"/>
    </source>
</evidence>
<sequence>MGRWFAPLLGVVGLLALVVGVVWAELDMSTMAGVPLAGAGAVLVLTATVLAAVVEGLTRHRNPVPR</sequence>
<gene>
    <name evidence="2" type="ORF">SAMN05660350_01613</name>
</gene>
<feature type="transmembrane region" description="Helical" evidence="1">
    <location>
        <begin position="34"/>
        <end position="57"/>
    </location>
</feature>
<organism evidence="2 3">
    <name type="scientific">Geodermatophilus obscurus</name>
    <dbReference type="NCBI Taxonomy" id="1861"/>
    <lineage>
        <taxon>Bacteria</taxon>
        <taxon>Bacillati</taxon>
        <taxon>Actinomycetota</taxon>
        <taxon>Actinomycetes</taxon>
        <taxon>Geodermatophilales</taxon>
        <taxon>Geodermatophilaceae</taxon>
        <taxon>Geodermatophilus</taxon>
    </lineage>
</organism>
<reference evidence="2 3" key="1">
    <citation type="submission" date="2016-12" db="EMBL/GenBank/DDBJ databases">
        <authorList>
            <person name="Song W.-J."/>
            <person name="Kurnit D.M."/>
        </authorList>
    </citation>
    <scope>NUCLEOTIDE SEQUENCE [LARGE SCALE GENOMIC DNA]</scope>
    <source>
        <strain evidence="2 3">DSM 43162</strain>
    </source>
</reference>
<accession>A0A1M7TDY0</accession>
<proteinExistence type="predicted"/>
<keyword evidence="1" id="KW-1133">Transmembrane helix</keyword>
<keyword evidence="1" id="KW-0812">Transmembrane</keyword>
<name>A0A1M7TDY0_9ACTN</name>
<evidence type="ECO:0000313" key="3">
    <source>
        <dbReference type="Proteomes" id="UP000184428"/>
    </source>
</evidence>
<dbReference type="AlphaFoldDB" id="A0A1M7TDY0"/>
<evidence type="ECO:0000256" key="1">
    <source>
        <dbReference type="SAM" id="Phobius"/>
    </source>
</evidence>
<dbReference type="Proteomes" id="UP000184428">
    <property type="component" value="Unassembled WGS sequence"/>
</dbReference>
<dbReference type="RefSeq" id="WP_072916118.1">
    <property type="nucleotide sequence ID" value="NZ_FRDM01000006.1"/>
</dbReference>